<gene>
    <name evidence="2" type="ORF">Sradi_2063700</name>
</gene>
<organism evidence="2">
    <name type="scientific">Sesamum radiatum</name>
    <name type="common">Black benniseed</name>
    <dbReference type="NCBI Taxonomy" id="300843"/>
    <lineage>
        <taxon>Eukaryota</taxon>
        <taxon>Viridiplantae</taxon>
        <taxon>Streptophyta</taxon>
        <taxon>Embryophyta</taxon>
        <taxon>Tracheophyta</taxon>
        <taxon>Spermatophyta</taxon>
        <taxon>Magnoliopsida</taxon>
        <taxon>eudicotyledons</taxon>
        <taxon>Gunneridae</taxon>
        <taxon>Pentapetalae</taxon>
        <taxon>asterids</taxon>
        <taxon>lamiids</taxon>
        <taxon>Lamiales</taxon>
        <taxon>Pedaliaceae</taxon>
        <taxon>Sesamum</taxon>
    </lineage>
</organism>
<accession>A0AAW2THW9</accession>
<reference evidence="2" key="1">
    <citation type="submission" date="2020-06" db="EMBL/GenBank/DDBJ databases">
        <authorList>
            <person name="Li T."/>
            <person name="Hu X."/>
            <person name="Zhang T."/>
            <person name="Song X."/>
            <person name="Zhang H."/>
            <person name="Dai N."/>
            <person name="Sheng W."/>
            <person name="Hou X."/>
            <person name="Wei L."/>
        </authorList>
    </citation>
    <scope>NUCLEOTIDE SEQUENCE</scope>
    <source>
        <strain evidence="2">G02</strain>
        <tissue evidence="2">Leaf</tissue>
    </source>
</reference>
<proteinExistence type="predicted"/>
<feature type="domain" description="Reverse transcriptase Ty1/copia-type" evidence="1">
    <location>
        <begin position="21"/>
        <end position="101"/>
    </location>
</feature>
<sequence>SFGKSKWAKAMTEEMEALRKNSTWEIVPLPEGKKTIGCRWVYTVKLKPDGSIDRYKARLVAKGYTQKYGVDYQETFAPVAKLDTICILVSIAANRDWPLYSLM</sequence>
<dbReference type="EMBL" id="JACGWJ010000008">
    <property type="protein sequence ID" value="KAL0404229.1"/>
    <property type="molecule type" value="Genomic_DNA"/>
</dbReference>
<reference evidence="2" key="2">
    <citation type="journal article" date="2024" name="Plant">
        <title>Genomic evolution and insights into agronomic trait innovations of Sesamum species.</title>
        <authorList>
            <person name="Miao H."/>
            <person name="Wang L."/>
            <person name="Qu L."/>
            <person name="Liu H."/>
            <person name="Sun Y."/>
            <person name="Le M."/>
            <person name="Wang Q."/>
            <person name="Wei S."/>
            <person name="Zheng Y."/>
            <person name="Lin W."/>
            <person name="Duan Y."/>
            <person name="Cao H."/>
            <person name="Xiong S."/>
            <person name="Wang X."/>
            <person name="Wei L."/>
            <person name="Li C."/>
            <person name="Ma Q."/>
            <person name="Ju M."/>
            <person name="Zhao R."/>
            <person name="Li G."/>
            <person name="Mu C."/>
            <person name="Tian Q."/>
            <person name="Mei H."/>
            <person name="Zhang T."/>
            <person name="Gao T."/>
            <person name="Zhang H."/>
        </authorList>
    </citation>
    <scope>NUCLEOTIDE SEQUENCE</scope>
    <source>
        <strain evidence="2">G02</strain>
    </source>
</reference>
<dbReference type="AlphaFoldDB" id="A0AAW2THW9"/>
<dbReference type="Pfam" id="PF07727">
    <property type="entry name" value="RVT_2"/>
    <property type="match status" value="1"/>
</dbReference>
<feature type="non-terminal residue" evidence="2">
    <location>
        <position position="1"/>
    </location>
</feature>
<protein>
    <submittedName>
        <fullName evidence="2">Copia protein</fullName>
    </submittedName>
</protein>
<name>A0AAW2THW9_SESRA</name>
<dbReference type="InterPro" id="IPR013103">
    <property type="entry name" value="RVT_2"/>
</dbReference>
<evidence type="ECO:0000259" key="1">
    <source>
        <dbReference type="Pfam" id="PF07727"/>
    </source>
</evidence>
<evidence type="ECO:0000313" key="2">
    <source>
        <dbReference type="EMBL" id="KAL0404229.1"/>
    </source>
</evidence>
<comment type="caution">
    <text evidence="2">The sequence shown here is derived from an EMBL/GenBank/DDBJ whole genome shotgun (WGS) entry which is preliminary data.</text>
</comment>